<sequence>MRGVATSSPGGAQVGGGQAMPAQLRLMGRSSALFAVDVKGTGWLALVGSAGRGFARGRGPGLLALPGEGL</sequence>
<comment type="caution">
    <text evidence="1">The sequence shown here is derived from an EMBL/GenBank/DDBJ whole genome shotgun (WGS) entry which is preliminary data.</text>
</comment>
<accession>A0ABW1ZFA4</accession>
<gene>
    <name evidence="1" type="ORF">ACFP90_01230</name>
</gene>
<protein>
    <submittedName>
        <fullName evidence="1">Uncharacterized protein</fullName>
    </submittedName>
</protein>
<name>A0ABW1ZFA4_9DEIO</name>
<dbReference type="Proteomes" id="UP001596317">
    <property type="component" value="Unassembled WGS sequence"/>
</dbReference>
<evidence type="ECO:0000313" key="1">
    <source>
        <dbReference type="EMBL" id="MFC6659133.1"/>
    </source>
</evidence>
<keyword evidence="2" id="KW-1185">Reference proteome</keyword>
<proteinExistence type="predicted"/>
<dbReference type="EMBL" id="JBHSWB010000001">
    <property type="protein sequence ID" value="MFC6659133.1"/>
    <property type="molecule type" value="Genomic_DNA"/>
</dbReference>
<reference evidence="2" key="1">
    <citation type="journal article" date="2019" name="Int. J. Syst. Evol. Microbiol.">
        <title>The Global Catalogue of Microorganisms (GCM) 10K type strain sequencing project: providing services to taxonomists for standard genome sequencing and annotation.</title>
        <authorList>
            <consortium name="The Broad Institute Genomics Platform"/>
            <consortium name="The Broad Institute Genome Sequencing Center for Infectious Disease"/>
            <person name="Wu L."/>
            <person name="Ma J."/>
        </authorList>
    </citation>
    <scope>NUCLEOTIDE SEQUENCE [LARGE SCALE GENOMIC DNA]</scope>
    <source>
        <strain evidence="2">CCUG 63830</strain>
    </source>
</reference>
<evidence type="ECO:0000313" key="2">
    <source>
        <dbReference type="Proteomes" id="UP001596317"/>
    </source>
</evidence>
<organism evidence="1 2">
    <name type="scientific">Deinococcus multiflagellatus</name>
    <dbReference type="NCBI Taxonomy" id="1656887"/>
    <lineage>
        <taxon>Bacteria</taxon>
        <taxon>Thermotogati</taxon>
        <taxon>Deinococcota</taxon>
        <taxon>Deinococci</taxon>
        <taxon>Deinococcales</taxon>
        <taxon>Deinococcaceae</taxon>
        <taxon>Deinococcus</taxon>
    </lineage>
</organism>